<keyword evidence="3" id="KW-1185">Reference proteome</keyword>
<name>A0AAQ3T0R9_PASNO</name>
<proteinExistence type="predicted"/>
<reference evidence="2 3" key="1">
    <citation type="submission" date="2024-02" db="EMBL/GenBank/DDBJ databases">
        <title>High-quality chromosome-scale genome assembly of Pensacola bahiagrass (Paspalum notatum Flugge var. saurae).</title>
        <authorList>
            <person name="Vega J.M."/>
            <person name="Podio M."/>
            <person name="Orjuela J."/>
            <person name="Siena L.A."/>
            <person name="Pessino S.C."/>
            <person name="Combes M.C."/>
            <person name="Mariac C."/>
            <person name="Albertini E."/>
            <person name="Pupilli F."/>
            <person name="Ortiz J.P.A."/>
            <person name="Leblanc O."/>
        </authorList>
    </citation>
    <scope>NUCLEOTIDE SEQUENCE [LARGE SCALE GENOMIC DNA]</scope>
    <source>
        <strain evidence="2">R1</strain>
        <tissue evidence="2">Leaf</tissue>
    </source>
</reference>
<dbReference type="Proteomes" id="UP001341281">
    <property type="component" value="Chromosome 03"/>
</dbReference>
<protein>
    <submittedName>
        <fullName evidence="2">Uncharacterized protein</fullName>
    </submittedName>
</protein>
<evidence type="ECO:0000256" key="1">
    <source>
        <dbReference type="SAM" id="MobiDB-lite"/>
    </source>
</evidence>
<feature type="compositionally biased region" description="Polar residues" evidence="1">
    <location>
        <begin position="177"/>
        <end position="187"/>
    </location>
</feature>
<sequence>MEKDGCGGWRRRAARGGAGRLGPMPGGLANPWIRRLTSSHGPYCSSKAVIGRKEKKKKKEETARPATPAGPTISPFSSHAHRAQLAGSAQQIARPSRAPPSHPLTGGARRSSPTSCSSLSLCRWTEPPPGRSLLSPLAASLCANGLAPPPFPRAWPARQFPRRRSVAPRPELEFESDSNSSRIPPPP</sequence>
<feature type="region of interest" description="Disordered" evidence="1">
    <location>
        <begin position="1"/>
        <end position="122"/>
    </location>
</feature>
<dbReference type="AlphaFoldDB" id="A0AAQ3T0R9"/>
<gene>
    <name evidence="2" type="ORF">U9M48_013527</name>
</gene>
<accession>A0AAQ3T0R9</accession>
<evidence type="ECO:0000313" key="2">
    <source>
        <dbReference type="EMBL" id="WVZ63937.1"/>
    </source>
</evidence>
<feature type="region of interest" description="Disordered" evidence="1">
    <location>
        <begin position="148"/>
        <end position="187"/>
    </location>
</feature>
<dbReference type="EMBL" id="CP144747">
    <property type="protein sequence ID" value="WVZ63937.1"/>
    <property type="molecule type" value="Genomic_DNA"/>
</dbReference>
<feature type="compositionally biased region" description="Low complexity" evidence="1">
    <location>
        <begin position="109"/>
        <end position="122"/>
    </location>
</feature>
<evidence type="ECO:0000313" key="3">
    <source>
        <dbReference type="Proteomes" id="UP001341281"/>
    </source>
</evidence>
<organism evidence="2 3">
    <name type="scientific">Paspalum notatum var. saurae</name>
    <dbReference type="NCBI Taxonomy" id="547442"/>
    <lineage>
        <taxon>Eukaryota</taxon>
        <taxon>Viridiplantae</taxon>
        <taxon>Streptophyta</taxon>
        <taxon>Embryophyta</taxon>
        <taxon>Tracheophyta</taxon>
        <taxon>Spermatophyta</taxon>
        <taxon>Magnoliopsida</taxon>
        <taxon>Liliopsida</taxon>
        <taxon>Poales</taxon>
        <taxon>Poaceae</taxon>
        <taxon>PACMAD clade</taxon>
        <taxon>Panicoideae</taxon>
        <taxon>Andropogonodae</taxon>
        <taxon>Paspaleae</taxon>
        <taxon>Paspalinae</taxon>
        <taxon>Paspalum</taxon>
    </lineage>
</organism>